<proteinExistence type="predicted"/>
<protein>
    <submittedName>
        <fullName evidence="2">Polysaccharide deacetylase</fullName>
    </submittedName>
</protein>
<dbReference type="GO" id="GO:0016810">
    <property type="term" value="F:hydrolase activity, acting on carbon-nitrogen (but not peptide) bonds"/>
    <property type="evidence" value="ECO:0007669"/>
    <property type="project" value="InterPro"/>
</dbReference>
<dbReference type="EMBL" id="BMNH01000027">
    <property type="protein sequence ID" value="GGO79050.1"/>
    <property type="molecule type" value="Genomic_DNA"/>
</dbReference>
<dbReference type="Gene3D" id="3.20.20.370">
    <property type="entry name" value="Glycoside hydrolase/deacetylase"/>
    <property type="match status" value="1"/>
</dbReference>
<dbReference type="PANTHER" id="PTHR47561">
    <property type="entry name" value="POLYSACCHARIDE DEACETYLASE FAMILY PROTEIN (AFU_ORTHOLOGUE AFUA_6G05030)"/>
    <property type="match status" value="1"/>
</dbReference>
<reference evidence="2" key="1">
    <citation type="journal article" date="2014" name="Int. J. Syst. Evol. Microbiol.">
        <title>Complete genome sequence of Corynebacterium casei LMG S-19264T (=DSM 44701T), isolated from a smear-ripened cheese.</title>
        <authorList>
            <consortium name="US DOE Joint Genome Institute (JGI-PGF)"/>
            <person name="Walter F."/>
            <person name="Albersmeier A."/>
            <person name="Kalinowski J."/>
            <person name="Ruckert C."/>
        </authorList>
    </citation>
    <scope>NUCLEOTIDE SEQUENCE</scope>
    <source>
        <strain evidence="2">CGMCC 4.7368</strain>
    </source>
</reference>
<sequence length="276" mass="30036">MTERSSPAYPPGQRSALCLTFDLDAHTMWTSKDPGNAARPAVLSSGDYDLGQGLDLVLGLLTEHGIRTTFFVPSDVAVDAPGAIGKIVAEGHEIAMHGTDHNPLPDRSRPAEAALLRTVKDTLEQVSGTPVRGYRAPLYDVTEHTRDILAEIGCTFSSNFMDAVHPYVVRGEHGPIAEIPTHWALDDGPHLLFANNPPNYRQFLANDQIARIWTDELRAIHALGGVTTMVLHPQLVGRPSRVALPARLIETAEELGEVWLPTMGELAAHLLDQEVT</sequence>
<dbReference type="GO" id="GO:0005975">
    <property type="term" value="P:carbohydrate metabolic process"/>
    <property type="evidence" value="ECO:0007669"/>
    <property type="project" value="InterPro"/>
</dbReference>
<evidence type="ECO:0000313" key="2">
    <source>
        <dbReference type="EMBL" id="GGO79050.1"/>
    </source>
</evidence>
<dbReference type="PROSITE" id="PS51677">
    <property type="entry name" value="NODB"/>
    <property type="match status" value="1"/>
</dbReference>
<dbReference type="RefSeq" id="WP_189127789.1">
    <property type="nucleotide sequence ID" value="NZ_BMNH01000027.1"/>
</dbReference>
<organism evidence="2 3">
    <name type="scientific">Nonomuraea cavernae</name>
    <dbReference type="NCBI Taxonomy" id="2045107"/>
    <lineage>
        <taxon>Bacteria</taxon>
        <taxon>Bacillati</taxon>
        <taxon>Actinomycetota</taxon>
        <taxon>Actinomycetes</taxon>
        <taxon>Streptosporangiales</taxon>
        <taxon>Streptosporangiaceae</taxon>
        <taxon>Nonomuraea</taxon>
    </lineage>
</organism>
<dbReference type="InterPro" id="IPR011330">
    <property type="entry name" value="Glyco_hydro/deAcase_b/a-brl"/>
</dbReference>
<feature type="domain" description="NodB homology" evidence="1">
    <location>
        <begin position="40"/>
        <end position="276"/>
    </location>
</feature>
<evidence type="ECO:0000259" key="1">
    <source>
        <dbReference type="PROSITE" id="PS51677"/>
    </source>
</evidence>
<gene>
    <name evidence="2" type="ORF">GCM10012289_62460</name>
</gene>
<dbReference type="SUPFAM" id="SSF88713">
    <property type="entry name" value="Glycoside hydrolase/deacetylase"/>
    <property type="match status" value="1"/>
</dbReference>
<comment type="caution">
    <text evidence="2">The sequence shown here is derived from an EMBL/GenBank/DDBJ whole genome shotgun (WGS) entry which is preliminary data.</text>
</comment>
<accession>A0A917ZCF3</accession>
<reference evidence="2" key="2">
    <citation type="submission" date="2020-09" db="EMBL/GenBank/DDBJ databases">
        <authorList>
            <person name="Sun Q."/>
            <person name="Zhou Y."/>
        </authorList>
    </citation>
    <scope>NUCLEOTIDE SEQUENCE</scope>
    <source>
        <strain evidence="2">CGMCC 4.7368</strain>
    </source>
</reference>
<evidence type="ECO:0000313" key="3">
    <source>
        <dbReference type="Proteomes" id="UP000646523"/>
    </source>
</evidence>
<name>A0A917ZCF3_9ACTN</name>
<keyword evidence="3" id="KW-1185">Reference proteome</keyword>
<dbReference type="InterPro" id="IPR002509">
    <property type="entry name" value="NODB_dom"/>
</dbReference>
<dbReference type="Pfam" id="PF01522">
    <property type="entry name" value="Polysacc_deac_1"/>
    <property type="match status" value="1"/>
</dbReference>
<dbReference type="Proteomes" id="UP000646523">
    <property type="component" value="Unassembled WGS sequence"/>
</dbReference>
<dbReference type="AlphaFoldDB" id="A0A917ZCF3"/>
<dbReference type="PANTHER" id="PTHR47561:SF1">
    <property type="entry name" value="POLYSACCHARIDE DEACETYLASE FAMILY PROTEIN (AFU_ORTHOLOGUE AFUA_6G05030)"/>
    <property type="match status" value="1"/>
</dbReference>